<gene>
    <name evidence="1" type="ORF">S01H4_18761</name>
</gene>
<name>X0Z5I5_9ZZZZ</name>
<reference evidence="1" key="1">
    <citation type="journal article" date="2014" name="Front. Microbiol.">
        <title>High frequency of phylogenetically diverse reductive dehalogenase-homologous genes in deep subseafloor sedimentary metagenomes.</title>
        <authorList>
            <person name="Kawai M."/>
            <person name="Futagami T."/>
            <person name="Toyoda A."/>
            <person name="Takaki Y."/>
            <person name="Nishi S."/>
            <person name="Hori S."/>
            <person name="Arai W."/>
            <person name="Tsubouchi T."/>
            <person name="Morono Y."/>
            <person name="Uchiyama I."/>
            <person name="Ito T."/>
            <person name="Fujiyama A."/>
            <person name="Inagaki F."/>
            <person name="Takami H."/>
        </authorList>
    </citation>
    <scope>NUCLEOTIDE SEQUENCE</scope>
    <source>
        <strain evidence="1">Expedition CK06-06</strain>
    </source>
</reference>
<feature type="non-terminal residue" evidence="1">
    <location>
        <position position="1"/>
    </location>
</feature>
<protein>
    <submittedName>
        <fullName evidence="1">Uncharacterized protein</fullName>
    </submittedName>
</protein>
<proteinExistence type="predicted"/>
<dbReference type="EMBL" id="BART01008328">
    <property type="protein sequence ID" value="GAG53662.1"/>
    <property type="molecule type" value="Genomic_DNA"/>
</dbReference>
<organism evidence="1">
    <name type="scientific">marine sediment metagenome</name>
    <dbReference type="NCBI Taxonomy" id="412755"/>
    <lineage>
        <taxon>unclassified sequences</taxon>
        <taxon>metagenomes</taxon>
        <taxon>ecological metagenomes</taxon>
    </lineage>
</organism>
<dbReference type="AlphaFoldDB" id="X0Z5I5"/>
<comment type="caution">
    <text evidence="1">The sequence shown here is derived from an EMBL/GenBank/DDBJ whole genome shotgun (WGS) entry which is preliminary data.</text>
</comment>
<accession>X0Z5I5</accession>
<evidence type="ECO:0000313" key="1">
    <source>
        <dbReference type="EMBL" id="GAG53662.1"/>
    </source>
</evidence>
<sequence length="82" mass="9696">YFYYPDEKLPEKNKELVKGRYVVKAFKRPKGAGNYWQVWKATEGFPADPIEHKDSGYFVLVPARDLKAIGREHYEYGRKEPE</sequence>